<dbReference type="InterPro" id="IPR034085">
    <property type="entry name" value="TOG"/>
</dbReference>
<dbReference type="InterPro" id="IPR004155">
    <property type="entry name" value="PBS_lyase_HEAT"/>
</dbReference>
<dbReference type="PANTHER" id="PTHR12697:SF5">
    <property type="entry name" value="DEOXYHYPUSINE HYDROXYLASE"/>
    <property type="match status" value="1"/>
</dbReference>
<dbReference type="Pfam" id="PF05729">
    <property type="entry name" value="NACHT"/>
    <property type="match status" value="1"/>
</dbReference>
<evidence type="ECO:0000259" key="2">
    <source>
        <dbReference type="PROSITE" id="PS50837"/>
    </source>
</evidence>
<reference evidence="3" key="1">
    <citation type="submission" date="2021-02" db="EMBL/GenBank/DDBJ databases">
        <authorList>
            <person name="Nowell W R."/>
        </authorList>
    </citation>
    <scope>NUCLEOTIDE SEQUENCE</scope>
</reference>
<evidence type="ECO:0000313" key="3">
    <source>
        <dbReference type="EMBL" id="CAF2077748.1"/>
    </source>
</evidence>
<dbReference type="Gene3D" id="1.25.10.10">
    <property type="entry name" value="Leucine-rich Repeat Variant"/>
    <property type="match status" value="5"/>
</dbReference>
<name>A0A816RWX8_9BILA</name>
<evidence type="ECO:0000313" key="4">
    <source>
        <dbReference type="Proteomes" id="UP000663887"/>
    </source>
</evidence>
<dbReference type="SUPFAM" id="SSF52200">
    <property type="entry name" value="Toll/Interleukin receptor TIR domain"/>
    <property type="match status" value="1"/>
</dbReference>
<evidence type="ECO:0000256" key="1">
    <source>
        <dbReference type="SAM" id="MobiDB-lite"/>
    </source>
</evidence>
<dbReference type="InterPro" id="IPR007111">
    <property type="entry name" value="NACHT_NTPase"/>
</dbReference>
<dbReference type="InterPro" id="IPR027417">
    <property type="entry name" value="P-loop_NTPase"/>
</dbReference>
<sequence>MEHASTGSPARVHDLDSTNGQVVNGNSEQIILYGGKHVMLSYNWNSQALVSKMYQILKDENIPIWFDIQGGMKQNIYESMADGVENAAVVCCFMTPDYEKSENCKLELQYAKKRGKRIIPCILGDKAWKPSSWLGLITAGEQYINLRDESVENICLKTKELIGRIKEQSPTSQLLDEPSYLFELIRLEYKRNSHIERIMNPAKFVSIEQSYINLAIVEMKEQQETEKKLRDAHKNDAIMGTFEQIYGVKTVVDVKDIFNQCNDQTKNVLVLGRAGIGKSTFCQYIAYQWATGAIWPQYDLLILIPLRSLTESHYPPLAPGATYTLFDLVKKEYFIHGLSEADDRLLKEQFGKSQIIWILDGYDEIVQNVPGHLQYLFEQLLKTSHHIVTSRPYLSKLSYKVQMEITGFTDDNIAEYVKQFFNQTEDETQHSTTTDEKLLSFLKLNPSIWGVAHIPINLELICSLWSDTDWSETKTLTMTALYDNIVEWLCRRYLSKQNSDIQMTKEDVYADCHKELAFLETLAFKGMENNTVILRKDLLQKTLKETEYSSKHYTRLLNIGILKSINLQSTGNRIEVEKDHYFIHLSFQEHFAARYLVKALNGPGRQAAIEFINSHKYNQRFQLVFIFTSGLLAQSDAESCTDMFWDIILGGPTDLVGLRQIQLIISCIQENASNSCFHRHAELMDFITKGIMIAISMKHDIICKQLQESLQRSASLANDSRIQDTFIKLLESEDPHVKTNVLSMISQLSFSNASPQLIYTLLLYLDNEYWYTRLKACEALGQMRGEAVTDDVINRLVAALGDKNDSVKANIYLALGKIGGKAASDQIRGLLSAVLAGDNEYFREIVCVALGEMGEKAASDDVINRLVAAVENKTTDIRRKACDALGKIGEKAATSNVMNKLVTAFGDENYYVRESARKALGKLGQKVTTNDIINRLLMALQDKDANVRQRACASLREMGEEAATNDVINRLMIALGDENANVREDACKALWKMGERAATDDVINKLVISLADKNENVRWCACQILRKMGEKTPIDDVINGLAAALKDEHWNIKRDACNALGEIGEKAATDDVINGLLSAGCRVIGYNCYGNVKEAACTALGEMGEKATTSDVVNGLINALGNTWPDVRESAWKALRKMSKKVTTEDIMNTIITALENDNSFIRCNAYQALGKISEKEPTYDVTSRMLTALADKDPYVRSKVCEVIGEMDKKVAINEVINGLVTALGDQNALVRLKASEAFGKMGEQAATNEVITGLLATLEQEDWNVKCAACAALGKMGEKAATKAVINGLVATFWRKDEIDHVPRSACEALGKLGEKVPTDDVVNGLVIALGVESMSVREAASEALGKMDKNVATDDVINGLLSAGCRVIGYSRAYQTLEKILLSSTMLTRLSSDTVLKLYQSMKDGQLRNLRTIPADQFMKMFLHTRNTAWLSVVVIFALLQGNAVTVIGDTFVLYGTEEPLQVFVHDAKLRKELVDAFIHQMDELQSSSNICTKSQVVSSVCILM</sequence>
<dbReference type="GO" id="GO:0007165">
    <property type="term" value="P:signal transduction"/>
    <property type="evidence" value="ECO:0007669"/>
    <property type="project" value="InterPro"/>
</dbReference>
<dbReference type="InterPro" id="IPR011989">
    <property type="entry name" value="ARM-like"/>
</dbReference>
<feature type="domain" description="NACHT" evidence="2">
    <location>
        <begin position="266"/>
        <end position="392"/>
    </location>
</feature>
<dbReference type="Gene3D" id="3.40.50.10140">
    <property type="entry name" value="Toll/interleukin-1 receptor homology (TIR) domain"/>
    <property type="match status" value="1"/>
</dbReference>
<dbReference type="InterPro" id="IPR035897">
    <property type="entry name" value="Toll_tir_struct_dom_sf"/>
</dbReference>
<dbReference type="PANTHER" id="PTHR12697">
    <property type="entry name" value="PBS LYASE HEAT-LIKE PROTEIN"/>
    <property type="match status" value="1"/>
</dbReference>
<dbReference type="EMBL" id="CAJNRG010005540">
    <property type="protein sequence ID" value="CAF2077748.1"/>
    <property type="molecule type" value="Genomic_DNA"/>
</dbReference>
<feature type="region of interest" description="Disordered" evidence="1">
    <location>
        <begin position="1"/>
        <end position="21"/>
    </location>
</feature>
<dbReference type="Gene3D" id="3.40.50.300">
    <property type="entry name" value="P-loop containing nucleotide triphosphate hydrolases"/>
    <property type="match status" value="1"/>
</dbReference>
<dbReference type="SUPFAM" id="SSF48371">
    <property type="entry name" value="ARM repeat"/>
    <property type="match status" value="2"/>
</dbReference>
<dbReference type="GO" id="GO:0016491">
    <property type="term" value="F:oxidoreductase activity"/>
    <property type="evidence" value="ECO:0007669"/>
    <property type="project" value="TreeGrafter"/>
</dbReference>
<dbReference type="Pfam" id="PF13646">
    <property type="entry name" value="HEAT_2"/>
    <property type="match status" value="4"/>
</dbReference>
<gene>
    <name evidence="3" type="ORF">XDN619_LOCUS13935</name>
</gene>
<proteinExistence type="predicted"/>
<dbReference type="SMART" id="SM00567">
    <property type="entry name" value="EZ_HEAT"/>
    <property type="match status" value="13"/>
</dbReference>
<accession>A0A816RWX8</accession>
<comment type="caution">
    <text evidence="3">The sequence shown here is derived from an EMBL/GenBank/DDBJ whole genome shotgun (WGS) entry which is preliminary data.</text>
</comment>
<dbReference type="Pfam" id="PF13676">
    <property type="entry name" value="TIR_2"/>
    <property type="match status" value="1"/>
</dbReference>
<dbReference type="InterPro" id="IPR016024">
    <property type="entry name" value="ARM-type_fold"/>
</dbReference>
<protein>
    <recommendedName>
        <fullName evidence="2">NACHT domain-containing protein</fullName>
    </recommendedName>
</protein>
<dbReference type="SUPFAM" id="SSF52540">
    <property type="entry name" value="P-loop containing nucleoside triphosphate hydrolases"/>
    <property type="match status" value="1"/>
</dbReference>
<dbReference type="SMART" id="SM01349">
    <property type="entry name" value="TOG"/>
    <property type="match status" value="2"/>
</dbReference>
<dbReference type="PROSITE" id="PS50837">
    <property type="entry name" value="NACHT"/>
    <property type="match status" value="1"/>
</dbReference>
<dbReference type="InterPro" id="IPR000157">
    <property type="entry name" value="TIR_dom"/>
</dbReference>
<dbReference type="Proteomes" id="UP000663887">
    <property type="component" value="Unassembled WGS sequence"/>
</dbReference>
<organism evidence="3 4">
    <name type="scientific">Rotaria magnacalcarata</name>
    <dbReference type="NCBI Taxonomy" id="392030"/>
    <lineage>
        <taxon>Eukaryota</taxon>
        <taxon>Metazoa</taxon>
        <taxon>Spiralia</taxon>
        <taxon>Gnathifera</taxon>
        <taxon>Rotifera</taxon>
        <taxon>Eurotatoria</taxon>
        <taxon>Bdelloidea</taxon>
        <taxon>Philodinida</taxon>
        <taxon>Philodinidae</taxon>
        <taxon>Rotaria</taxon>
    </lineage>
</organism>